<feature type="transmembrane region" description="Helical" evidence="9">
    <location>
        <begin position="295"/>
        <end position="317"/>
    </location>
</feature>
<feature type="transmembrane region" description="Helical" evidence="9">
    <location>
        <begin position="160"/>
        <end position="181"/>
    </location>
</feature>
<dbReference type="InterPro" id="IPR038770">
    <property type="entry name" value="Na+/solute_symporter_sf"/>
</dbReference>
<evidence type="ECO:0000256" key="3">
    <source>
        <dbReference type="ARBA" id="ARBA00022449"/>
    </source>
</evidence>
<feature type="domain" description="Cation/H+ exchanger transmembrane" evidence="10">
    <location>
        <begin position="12"/>
        <end position="374"/>
    </location>
</feature>
<sequence length="389" mass="41427">MSSPLLLSFAVVLLIGVLISERASRTIISTAVLFLLAGFVLGEGVLGVLDIRSGHPLVETLAELALFSVLFTDGMRVGLPQLRSAWRLPGRALLLGLPLTLAATAVLAHYVVGLPWLESFLLGAVLAPTDPVFASAIVGREEVPGRLRHLLNVESGVNDGLALPIVLVLLAAAGGTDAHGWQLAEEIGLGIVVGVLIPLTVLTLERVPFLKAHEKLQPLLTVSIGMLVLAVATTTHANLFLAAFSAGITVVNYRPEFREEFEQFGELVTELLKLAAILVFGALMTPSFLFQETQLTGWVFAVLALVLARPVALYLSFLGSDLPAGQQVAAMWFGPKGFASVVYGLIVLESGIDQADHLFHLVALVIVISIVAHSSTDVVVAKKLEERMH</sequence>
<dbReference type="EMBL" id="JSUH01000012">
    <property type="protein sequence ID" value="KHD96872.1"/>
    <property type="molecule type" value="Genomic_DNA"/>
</dbReference>
<keyword evidence="7" id="KW-0406">Ion transport</keyword>
<keyword evidence="8 9" id="KW-0472">Membrane</keyword>
<feature type="transmembrane region" description="Helical" evidence="9">
    <location>
        <begin position="358"/>
        <end position="380"/>
    </location>
</feature>
<feature type="transmembrane region" description="Helical" evidence="9">
    <location>
        <begin position="30"/>
        <end position="49"/>
    </location>
</feature>
<dbReference type="GO" id="GO:0005886">
    <property type="term" value="C:plasma membrane"/>
    <property type="evidence" value="ECO:0007669"/>
    <property type="project" value="UniProtKB-SubCell"/>
</dbReference>
<evidence type="ECO:0000256" key="1">
    <source>
        <dbReference type="ARBA" id="ARBA00004651"/>
    </source>
</evidence>
<evidence type="ECO:0000256" key="8">
    <source>
        <dbReference type="ARBA" id="ARBA00023136"/>
    </source>
</evidence>
<feature type="transmembrane region" description="Helical" evidence="9">
    <location>
        <begin position="119"/>
        <end position="139"/>
    </location>
</feature>
<keyword evidence="5 9" id="KW-0812">Transmembrane</keyword>
<evidence type="ECO:0000313" key="12">
    <source>
        <dbReference type="Proteomes" id="UP000030466"/>
    </source>
</evidence>
<name>A0A0A6YBL3_KOCRO</name>
<evidence type="ECO:0000256" key="2">
    <source>
        <dbReference type="ARBA" id="ARBA00022448"/>
    </source>
</evidence>
<keyword evidence="6 9" id="KW-1133">Transmembrane helix</keyword>
<evidence type="ECO:0000313" key="11">
    <source>
        <dbReference type="EMBL" id="KHD96872.1"/>
    </source>
</evidence>
<comment type="subcellular location">
    <subcellularLocation>
        <location evidence="1">Cell membrane</location>
        <topology evidence="1">Multi-pass membrane protein</topology>
    </subcellularLocation>
</comment>
<reference evidence="11 12" key="1">
    <citation type="journal article" date="2003" name="Int. J. Syst. Evol. Microbiol.">
        <title>Kocuria polaris sp. nov., an orange-pigmented psychrophilic bacterium isolated from an Antarctic cyanobacterial mat sample.</title>
        <authorList>
            <person name="Reddy G.S."/>
            <person name="Prakash J.S."/>
            <person name="Prabahar V."/>
            <person name="Matsumoto G.I."/>
            <person name="Stackebrandt E."/>
            <person name="Shivaji S."/>
        </authorList>
    </citation>
    <scope>NUCLEOTIDE SEQUENCE [LARGE SCALE GENOMIC DNA]</scope>
    <source>
        <strain evidence="11 12">CMS 76or</strain>
    </source>
</reference>
<keyword evidence="4" id="KW-1003">Cell membrane</keyword>
<feature type="transmembrane region" description="Helical" evidence="9">
    <location>
        <begin position="267"/>
        <end position="289"/>
    </location>
</feature>
<protein>
    <submittedName>
        <fullName evidence="11">Peptidase</fullName>
    </submittedName>
</protein>
<dbReference type="Gene3D" id="1.20.1530.20">
    <property type="match status" value="1"/>
</dbReference>
<evidence type="ECO:0000256" key="9">
    <source>
        <dbReference type="SAM" id="Phobius"/>
    </source>
</evidence>
<feature type="transmembrane region" description="Helical" evidence="9">
    <location>
        <begin position="216"/>
        <end position="233"/>
    </location>
</feature>
<feature type="transmembrane region" description="Helical" evidence="9">
    <location>
        <begin position="187"/>
        <end position="204"/>
    </location>
</feature>
<evidence type="ECO:0000256" key="7">
    <source>
        <dbReference type="ARBA" id="ARBA00023065"/>
    </source>
</evidence>
<evidence type="ECO:0000259" key="10">
    <source>
        <dbReference type="Pfam" id="PF00999"/>
    </source>
</evidence>
<dbReference type="GO" id="GO:0015297">
    <property type="term" value="F:antiporter activity"/>
    <property type="evidence" value="ECO:0007669"/>
    <property type="project" value="UniProtKB-KW"/>
</dbReference>
<evidence type="ECO:0000256" key="6">
    <source>
        <dbReference type="ARBA" id="ARBA00022989"/>
    </source>
</evidence>
<feature type="transmembrane region" description="Helical" evidence="9">
    <location>
        <begin position="329"/>
        <end position="346"/>
    </location>
</feature>
<accession>A0A0A6YBL3</accession>
<dbReference type="PANTHER" id="PTHR32507">
    <property type="entry name" value="NA(+)/H(+) ANTIPORTER 1"/>
    <property type="match status" value="1"/>
</dbReference>
<gene>
    <name evidence="11" type="ORF">GY22_13650</name>
</gene>
<dbReference type="Pfam" id="PF00999">
    <property type="entry name" value="Na_H_Exchanger"/>
    <property type="match status" value="1"/>
</dbReference>
<keyword evidence="2" id="KW-0813">Transport</keyword>
<dbReference type="InterPro" id="IPR006153">
    <property type="entry name" value="Cation/H_exchanger_TM"/>
</dbReference>
<keyword evidence="3" id="KW-0050">Antiport</keyword>
<dbReference type="GO" id="GO:1902600">
    <property type="term" value="P:proton transmembrane transport"/>
    <property type="evidence" value="ECO:0007669"/>
    <property type="project" value="InterPro"/>
</dbReference>
<keyword evidence="12" id="KW-1185">Reference proteome</keyword>
<feature type="transmembrane region" description="Helical" evidence="9">
    <location>
        <begin position="92"/>
        <end position="113"/>
    </location>
</feature>
<evidence type="ECO:0000256" key="4">
    <source>
        <dbReference type="ARBA" id="ARBA00022475"/>
    </source>
</evidence>
<organism evidence="11 12">
    <name type="scientific">Kocuria rosea subsp. polaris</name>
    <dbReference type="NCBI Taxonomy" id="136273"/>
    <lineage>
        <taxon>Bacteria</taxon>
        <taxon>Bacillati</taxon>
        <taxon>Actinomycetota</taxon>
        <taxon>Actinomycetes</taxon>
        <taxon>Micrococcales</taxon>
        <taxon>Micrococcaceae</taxon>
        <taxon>Kocuria</taxon>
    </lineage>
</organism>
<dbReference type="Proteomes" id="UP000030466">
    <property type="component" value="Unassembled WGS sequence"/>
</dbReference>
<dbReference type="AlphaFoldDB" id="A0A0A6YBL3"/>
<comment type="caution">
    <text evidence="11">The sequence shown here is derived from an EMBL/GenBank/DDBJ whole genome shotgun (WGS) entry which is preliminary data.</text>
</comment>
<proteinExistence type="predicted"/>
<dbReference type="PANTHER" id="PTHR32507:SF8">
    <property type="entry name" value="CNH1P"/>
    <property type="match status" value="1"/>
</dbReference>
<dbReference type="RefSeq" id="WP_035928692.1">
    <property type="nucleotide sequence ID" value="NZ_JSUH01000012.1"/>
</dbReference>
<evidence type="ECO:0000256" key="5">
    <source>
        <dbReference type="ARBA" id="ARBA00022692"/>
    </source>
</evidence>